<sequence>MYLRVKPLSRRTLNEGQGSVEGAGSYVELSAPARISDRGIADFVGQRADWIHAQERRLATMMEGPEAGGCRDFEWTPERRAQAQAHIEAKLPDLLARWGAVVGRRPSHITLRVMTSRWGSCTPRTGRIRLNLQLGLMDERFLEYVLVHELTHLWENGHGPGFQARMDSYLPGWRQLRRELNQQMVW</sequence>
<dbReference type="Proteomes" id="UP000252530">
    <property type="component" value="Unassembled WGS sequence"/>
</dbReference>
<comment type="caution">
    <text evidence="2">The sequence shown here is derived from an EMBL/GenBank/DDBJ whole genome shotgun (WGS) entry which is preliminary data.</text>
</comment>
<dbReference type="RefSeq" id="WP_407923170.1">
    <property type="nucleotide sequence ID" value="NZ_PDCG01000003.1"/>
</dbReference>
<keyword evidence="2" id="KW-0378">Hydrolase</keyword>
<keyword evidence="3" id="KW-1185">Reference proteome</keyword>
<dbReference type="InterPro" id="IPR053136">
    <property type="entry name" value="UTP_pyrophosphatase-like"/>
</dbReference>
<dbReference type="Gene3D" id="3.30.2010.10">
    <property type="entry name" value="Metalloproteases ('zincins'), catalytic domain"/>
    <property type="match status" value="1"/>
</dbReference>
<evidence type="ECO:0000259" key="1">
    <source>
        <dbReference type="Pfam" id="PF01863"/>
    </source>
</evidence>
<feature type="domain" description="YgjP-like metallopeptidase" evidence="1">
    <location>
        <begin position="84"/>
        <end position="182"/>
    </location>
</feature>
<protein>
    <submittedName>
        <fullName evidence="2">Metal-dependent hydrolase</fullName>
    </submittedName>
</protein>
<evidence type="ECO:0000313" key="3">
    <source>
        <dbReference type="Proteomes" id="UP000252530"/>
    </source>
</evidence>
<dbReference type="Pfam" id="PF01863">
    <property type="entry name" value="YgjP-like"/>
    <property type="match status" value="1"/>
</dbReference>
<dbReference type="PANTHER" id="PTHR30399">
    <property type="entry name" value="UNCHARACTERIZED PROTEIN YGJP"/>
    <property type="match status" value="1"/>
</dbReference>
<name>A0A366K8G6_9BIFI</name>
<dbReference type="InterPro" id="IPR002725">
    <property type="entry name" value="YgjP-like_metallopeptidase"/>
</dbReference>
<dbReference type="PANTHER" id="PTHR30399:SF1">
    <property type="entry name" value="UTP PYROPHOSPHATASE"/>
    <property type="match status" value="1"/>
</dbReference>
<reference evidence="2 3" key="1">
    <citation type="submission" date="2017-10" db="EMBL/GenBank/DDBJ databases">
        <title>Bifidobacterium xylocopum sp. nov. and Bifidobacterium aemilianum sp. nov., from the carpenter bee (Xylocopa violacea) digestive tract.</title>
        <authorList>
            <person name="Alberoni D."/>
            <person name="Baffoni L."/>
            <person name="Di Gioia D."/>
            <person name="Gaggia F."/>
            <person name="Biavati B."/>
        </authorList>
    </citation>
    <scope>NUCLEOTIDE SEQUENCE [LARGE SCALE GENOMIC DNA]</scope>
    <source>
        <strain evidence="2 3">XV10</strain>
    </source>
</reference>
<evidence type="ECO:0000313" key="2">
    <source>
        <dbReference type="EMBL" id="RBP97959.1"/>
    </source>
</evidence>
<dbReference type="AlphaFoldDB" id="A0A366K8G6"/>
<organism evidence="2 3">
    <name type="scientific">Bifidobacterium aemilianum</name>
    <dbReference type="NCBI Taxonomy" id="2493120"/>
    <lineage>
        <taxon>Bacteria</taxon>
        <taxon>Bacillati</taxon>
        <taxon>Actinomycetota</taxon>
        <taxon>Actinomycetes</taxon>
        <taxon>Bifidobacteriales</taxon>
        <taxon>Bifidobacteriaceae</taxon>
        <taxon>Bifidobacterium</taxon>
    </lineage>
</organism>
<dbReference type="EMBL" id="PDCG01000003">
    <property type="protein sequence ID" value="RBP97959.1"/>
    <property type="molecule type" value="Genomic_DNA"/>
</dbReference>
<accession>A0A366K8G6</accession>
<dbReference type="GO" id="GO:0016787">
    <property type="term" value="F:hydrolase activity"/>
    <property type="evidence" value="ECO:0007669"/>
    <property type="project" value="UniProtKB-KW"/>
</dbReference>
<gene>
    <name evidence="2" type="ORF">CRD60_04010</name>
</gene>
<dbReference type="CDD" id="cd07344">
    <property type="entry name" value="M48_yhfN_like"/>
    <property type="match status" value="1"/>
</dbReference>
<proteinExistence type="predicted"/>